<evidence type="ECO:0000313" key="3">
    <source>
        <dbReference type="Proteomes" id="UP001567538"/>
    </source>
</evidence>
<reference evidence="2 3" key="1">
    <citation type="submission" date="2024-06" db="EMBL/GenBank/DDBJ databases">
        <title>A chromosome level genome sequence of Diviner's sage (Salvia divinorum).</title>
        <authorList>
            <person name="Ford S.A."/>
            <person name="Ro D.-K."/>
            <person name="Ness R.W."/>
            <person name="Phillips M.A."/>
        </authorList>
    </citation>
    <scope>NUCLEOTIDE SEQUENCE [LARGE SCALE GENOMIC DNA]</scope>
    <source>
        <strain evidence="2">SAF-2024a</strain>
        <tissue evidence="2">Leaf</tissue>
    </source>
</reference>
<dbReference type="AlphaFoldDB" id="A0ABD1FT15"/>
<evidence type="ECO:0000313" key="2">
    <source>
        <dbReference type="EMBL" id="KAL1534989.1"/>
    </source>
</evidence>
<proteinExistence type="predicted"/>
<accession>A0ABD1FT15</accession>
<sequence>MLNGMKVMLRPLTPKEVYEASQHLQRERVRDKEKRLLSENCLLARPSKLGYKKGKENVVADALFRKPFESMHDDVIHVMLELVNDNAYVIDLRVRNPDLRTNPSQEGEDDANPLRMEGHPMTR</sequence>
<keyword evidence="3" id="KW-1185">Reference proteome</keyword>
<name>A0ABD1FT15_SALDI</name>
<organism evidence="2 3">
    <name type="scientific">Salvia divinorum</name>
    <name type="common">Maria pastora</name>
    <name type="synonym">Diviner's sage</name>
    <dbReference type="NCBI Taxonomy" id="28513"/>
    <lineage>
        <taxon>Eukaryota</taxon>
        <taxon>Viridiplantae</taxon>
        <taxon>Streptophyta</taxon>
        <taxon>Embryophyta</taxon>
        <taxon>Tracheophyta</taxon>
        <taxon>Spermatophyta</taxon>
        <taxon>Magnoliopsida</taxon>
        <taxon>eudicotyledons</taxon>
        <taxon>Gunneridae</taxon>
        <taxon>Pentapetalae</taxon>
        <taxon>asterids</taxon>
        <taxon>lamiids</taxon>
        <taxon>Lamiales</taxon>
        <taxon>Lamiaceae</taxon>
        <taxon>Nepetoideae</taxon>
        <taxon>Mentheae</taxon>
        <taxon>Salviinae</taxon>
        <taxon>Salvia</taxon>
        <taxon>Salvia subgen. Calosphace</taxon>
    </lineage>
</organism>
<comment type="caution">
    <text evidence="2">The sequence shown here is derived from an EMBL/GenBank/DDBJ whole genome shotgun (WGS) entry which is preliminary data.</text>
</comment>
<feature type="region of interest" description="Disordered" evidence="1">
    <location>
        <begin position="97"/>
        <end position="123"/>
    </location>
</feature>
<dbReference type="Proteomes" id="UP001567538">
    <property type="component" value="Unassembled WGS sequence"/>
</dbReference>
<gene>
    <name evidence="2" type="ORF">AAHA92_31097</name>
</gene>
<evidence type="ECO:0000256" key="1">
    <source>
        <dbReference type="SAM" id="MobiDB-lite"/>
    </source>
</evidence>
<protein>
    <submittedName>
        <fullName evidence="2">Uncharacterized protein</fullName>
    </submittedName>
</protein>
<dbReference type="EMBL" id="JBEAFC010000012">
    <property type="protein sequence ID" value="KAL1534989.1"/>
    <property type="molecule type" value="Genomic_DNA"/>
</dbReference>